<dbReference type="EMBL" id="MCFG01000514">
    <property type="protein sequence ID" value="ORX64584.1"/>
    <property type="molecule type" value="Genomic_DNA"/>
</dbReference>
<evidence type="ECO:0000313" key="2">
    <source>
        <dbReference type="Proteomes" id="UP000193944"/>
    </source>
</evidence>
<keyword evidence="2" id="KW-1185">Reference proteome</keyword>
<dbReference type="Proteomes" id="UP000193944">
    <property type="component" value="Unassembled WGS sequence"/>
</dbReference>
<accession>A0A1Y1VUZ1</accession>
<sequence>MRMELYWKMELCVKSGYCCSIMNKIMIIGKMELYWKMELCVKSGYCCSIMVKPIGFLSTFL</sequence>
<dbReference type="AlphaFoldDB" id="A0A1Y1VUZ1"/>
<organism evidence="1 2">
    <name type="scientific">Anaeromyces robustus</name>
    <dbReference type="NCBI Taxonomy" id="1754192"/>
    <lineage>
        <taxon>Eukaryota</taxon>
        <taxon>Fungi</taxon>
        <taxon>Fungi incertae sedis</taxon>
        <taxon>Chytridiomycota</taxon>
        <taxon>Chytridiomycota incertae sedis</taxon>
        <taxon>Neocallimastigomycetes</taxon>
        <taxon>Neocallimastigales</taxon>
        <taxon>Neocallimastigaceae</taxon>
        <taxon>Anaeromyces</taxon>
    </lineage>
</organism>
<proteinExistence type="predicted"/>
<gene>
    <name evidence="1" type="ORF">BCR32DRAFT_287013</name>
</gene>
<protein>
    <submittedName>
        <fullName evidence="1">Uncharacterized protein</fullName>
    </submittedName>
</protein>
<reference evidence="1 2" key="2">
    <citation type="submission" date="2016-08" db="EMBL/GenBank/DDBJ databases">
        <title>Pervasive Adenine N6-methylation of Active Genes in Fungi.</title>
        <authorList>
            <consortium name="DOE Joint Genome Institute"/>
            <person name="Mondo S.J."/>
            <person name="Dannebaum R.O."/>
            <person name="Kuo R.C."/>
            <person name="Labutti K."/>
            <person name="Haridas S."/>
            <person name="Kuo A."/>
            <person name="Salamov A."/>
            <person name="Ahrendt S.R."/>
            <person name="Lipzen A."/>
            <person name="Sullivan W."/>
            <person name="Andreopoulos W.B."/>
            <person name="Clum A."/>
            <person name="Lindquist E."/>
            <person name="Daum C."/>
            <person name="Ramamoorthy G.K."/>
            <person name="Gryganskyi A."/>
            <person name="Culley D."/>
            <person name="Magnuson J.K."/>
            <person name="James T.Y."/>
            <person name="O'Malley M.A."/>
            <person name="Stajich J.E."/>
            <person name="Spatafora J.W."/>
            <person name="Visel A."/>
            <person name="Grigoriev I.V."/>
        </authorList>
    </citation>
    <scope>NUCLEOTIDE SEQUENCE [LARGE SCALE GENOMIC DNA]</scope>
    <source>
        <strain evidence="1 2">S4</strain>
    </source>
</reference>
<comment type="caution">
    <text evidence="1">The sequence shown here is derived from an EMBL/GenBank/DDBJ whole genome shotgun (WGS) entry which is preliminary data.</text>
</comment>
<reference evidence="1 2" key="1">
    <citation type="submission" date="2016-08" db="EMBL/GenBank/DDBJ databases">
        <title>A Parts List for Fungal Cellulosomes Revealed by Comparative Genomics.</title>
        <authorList>
            <consortium name="DOE Joint Genome Institute"/>
            <person name="Haitjema C.H."/>
            <person name="Gilmore S.P."/>
            <person name="Henske J.K."/>
            <person name="Solomon K.V."/>
            <person name="De Groot R."/>
            <person name="Kuo A."/>
            <person name="Mondo S.J."/>
            <person name="Salamov A.A."/>
            <person name="Labutti K."/>
            <person name="Zhao Z."/>
            <person name="Chiniquy J."/>
            <person name="Barry K."/>
            <person name="Brewer H.M."/>
            <person name="Purvine S.O."/>
            <person name="Wright A.T."/>
            <person name="Boxma B."/>
            <person name="Van Alen T."/>
            <person name="Hackstein J.H."/>
            <person name="Baker S.E."/>
            <person name="Grigoriev I.V."/>
            <person name="O'Malley M.A."/>
        </authorList>
    </citation>
    <scope>NUCLEOTIDE SEQUENCE [LARGE SCALE GENOMIC DNA]</scope>
    <source>
        <strain evidence="1 2">S4</strain>
    </source>
</reference>
<name>A0A1Y1VUZ1_9FUNG</name>
<evidence type="ECO:0000313" key="1">
    <source>
        <dbReference type="EMBL" id="ORX64584.1"/>
    </source>
</evidence>